<keyword evidence="2" id="KW-1185">Reference proteome</keyword>
<dbReference type="InterPro" id="IPR023214">
    <property type="entry name" value="HAD_sf"/>
</dbReference>
<protein>
    <submittedName>
        <fullName evidence="1">HAD-IA family hydrolase</fullName>
    </submittedName>
</protein>
<dbReference type="GO" id="GO:0016787">
    <property type="term" value="F:hydrolase activity"/>
    <property type="evidence" value="ECO:0007669"/>
    <property type="project" value="UniProtKB-KW"/>
</dbReference>
<dbReference type="AlphaFoldDB" id="A0A7G7MHD6"/>
<dbReference type="InterPro" id="IPR006439">
    <property type="entry name" value="HAD-SF_hydro_IA"/>
</dbReference>
<dbReference type="SUPFAM" id="SSF56784">
    <property type="entry name" value="HAD-like"/>
    <property type="match status" value="1"/>
</dbReference>
<gene>
    <name evidence="1" type="ORF">H6H00_29855</name>
</gene>
<dbReference type="PANTHER" id="PTHR47829">
    <property type="entry name" value="HYDROLASE, PUTATIVE (AFU_ORTHOLOGUE AFUA_1G12880)-RELATED"/>
    <property type="match status" value="1"/>
</dbReference>
<dbReference type="InterPro" id="IPR036412">
    <property type="entry name" value="HAD-like_sf"/>
</dbReference>
<dbReference type="Pfam" id="PF00702">
    <property type="entry name" value="Hydrolase"/>
    <property type="match status" value="1"/>
</dbReference>
<dbReference type="SFLD" id="SFLDG01129">
    <property type="entry name" value="C1.5:_HAD__Beta-PGM__Phosphata"/>
    <property type="match status" value="1"/>
</dbReference>
<dbReference type="PANTHER" id="PTHR47829:SF1">
    <property type="entry name" value="HAD FAMILY PHOSPHATASE"/>
    <property type="match status" value="1"/>
</dbReference>
<keyword evidence="1" id="KW-0378">Hydrolase</keyword>
<proteinExistence type="predicted"/>
<accession>A0A7G7MHD6</accession>
<dbReference type="Gene3D" id="3.40.50.1000">
    <property type="entry name" value="HAD superfamily/HAD-like"/>
    <property type="match status" value="1"/>
</dbReference>
<sequence length="217" mass="23274">MRALLLDLGGTVFRSGSELLGEYGAVEPRVRAVTARRGPLGTEPDPEWDAMIRQDISEREYWRIRSDEVGAALGRDWPIQEFMHTLYGLAGDDVIRPAAAALVADARAAGRRIGVLTNDLRAFHGDTAMASHPVLTQVDVLVDASVTGILKPDPRAYALAAAELGTAPGDIVFVDDMPWNITGARAAGMIAVELDLTDPDAAFAQARRELDLDAEAA</sequence>
<dbReference type="InterPro" id="IPR052898">
    <property type="entry name" value="ACAD10-like"/>
</dbReference>
<evidence type="ECO:0000313" key="1">
    <source>
        <dbReference type="EMBL" id="QNG52197.1"/>
    </source>
</evidence>
<reference evidence="1 2" key="1">
    <citation type="submission" date="2020-08" db="EMBL/GenBank/DDBJ databases">
        <authorList>
            <person name="Mo P."/>
        </authorList>
    </citation>
    <scope>NUCLEOTIDE SEQUENCE [LARGE SCALE GENOMIC DNA]</scope>
    <source>
        <strain evidence="1 2">CGMCC 4.1532</strain>
    </source>
</reference>
<dbReference type="Proteomes" id="UP000515728">
    <property type="component" value="Chromosome"/>
</dbReference>
<name>A0A7G7MHD6_9PSEU</name>
<evidence type="ECO:0000313" key="2">
    <source>
        <dbReference type="Proteomes" id="UP000515728"/>
    </source>
</evidence>
<dbReference type="SFLD" id="SFLDS00003">
    <property type="entry name" value="Haloacid_Dehalogenase"/>
    <property type="match status" value="1"/>
</dbReference>
<dbReference type="NCBIfam" id="TIGR01509">
    <property type="entry name" value="HAD-SF-IA-v3"/>
    <property type="match status" value="1"/>
</dbReference>
<organism evidence="1 2">
    <name type="scientific">Pseudonocardia petroleophila</name>
    <dbReference type="NCBI Taxonomy" id="37331"/>
    <lineage>
        <taxon>Bacteria</taxon>
        <taxon>Bacillati</taxon>
        <taxon>Actinomycetota</taxon>
        <taxon>Actinomycetes</taxon>
        <taxon>Pseudonocardiales</taxon>
        <taxon>Pseudonocardiaceae</taxon>
        <taxon>Pseudonocardia</taxon>
    </lineage>
</organism>
<dbReference type="KEGG" id="ppel:H6H00_29855"/>
<dbReference type="RefSeq" id="WP_185718947.1">
    <property type="nucleotide sequence ID" value="NZ_BAAAWI010000001.1"/>
</dbReference>
<dbReference type="EMBL" id="CP060131">
    <property type="protein sequence ID" value="QNG52197.1"/>
    <property type="molecule type" value="Genomic_DNA"/>
</dbReference>